<dbReference type="AlphaFoldDB" id="A0A7C4D069"/>
<dbReference type="EMBL" id="DTCA01000046">
    <property type="protein sequence ID" value="HGM07026.1"/>
    <property type="molecule type" value="Genomic_DNA"/>
</dbReference>
<reference evidence="2" key="1">
    <citation type="journal article" date="2020" name="mSystems">
        <title>Genome- and Community-Level Interaction Insights into Carbon Utilization and Element Cycling Functions of Hydrothermarchaeota in Hydrothermal Sediment.</title>
        <authorList>
            <person name="Zhou Z."/>
            <person name="Liu Y."/>
            <person name="Xu W."/>
            <person name="Pan J."/>
            <person name="Luo Z.H."/>
            <person name="Li M."/>
        </authorList>
    </citation>
    <scope>NUCLEOTIDE SEQUENCE [LARGE SCALE GENOMIC DNA]</scope>
    <source>
        <strain evidence="2">SpSt-658</strain>
    </source>
</reference>
<proteinExistence type="predicted"/>
<keyword evidence="1" id="KW-0472">Membrane</keyword>
<accession>A0A7C4D069</accession>
<gene>
    <name evidence="2" type="ORF">ENU31_01260</name>
</gene>
<feature type="transmembrane region" description="Helical" evidence="1">
    <location>
        <begin position="6"/>
        <end position="30"/>
    </location>
</feature>
<evidence type="ECO:0000256" key="1">
    <source>
        <dbReference type="SAM" id="Phobius"/>
    </source>
</evidence>
<comment type="caution">
    <text evidence="2">The sequence shown here is derived from an EMBL/GenBank/DDBJ whole genome shotgun (WGS) entry which is preliminary data.</text>
</comment>
<sequence length="163" mass="18154">MNRSISSLIAFLIVLGITISIAIFVSRFIIGSMSLMYENPNRLLVSSKHVSALSPQIFRLEIVFSNPTKQAFCIKLDRVDFYTYSLSSSETVSVSQYSPAIVVASGSTINYEIVFRSSTIHSSGIMVAYFNMYNCTSIQLCRCNDSATYIEAIPIMFQLIKSP</sequence>
<evidence type="ECO:0000313" key="2">
    <source>
        <dbReference type="EMBL" id="HGM07026.1"/>
    </source>
</evidence>
<keyword evidence="1" id="KW-0812">Transmembrane</keyword>
<protein>
    <submittedName>
        <fullName evidence="2">Uncharacterized protein</fullName>
    </submittedName>
</protein>
<name>A0A7C4D069_9CREN</name>
<organism evidence="2">
    <name type="scientific">Ignisphaera aggregans</name>
    <dbReference type="NCBI Taxonomy" id="334771"/>
    <lineage>
        <taxon>Archaea</taxon>
        <taxon>Thermoproteota</taxon>
        <taxon>Thermoprotei</taxon>
        <taxon>Desulfurococcales</taxon>
        <taxon>Desulfurococcaceae</taxon>
        <taxon>Ignisphaera</taxon>
    </lineage>
</organism>
<keyword evidence="1" id="KW-1133">Transmembrane helix</keyword>